<feature type="coiled-coil region" evidence="1">
    <location>
        <begin position="284"/>
        <end position="311"/>
    </location>
</feature>
<dbReference type="STRING" id="1531966.A0A0A1T4D3"/>
<feature type="coiled-coil region" evidence="1">
    <location>
        <begin position="370"/>
        <end position="397"/>
    </location>
</feature>
<dbReference type="Proteomes" id="UP000039046">
    <property type="component" value="Unassembled WGS sequence"/>
</dbReference>
<evidence type="ECO:0000256" key="1">
    <source>
        <dbReference type="SAM" id="Coils"/>
    </source>
</evidence>
<dbReference type="AlphaFoldDB" id="A0A0A1T4D3"/>
<feature type="compositionally biased region" description="Basic and acidic residues" evidence="2">
    <location>
        <begin position="103"/>
        <end position="119"/>
    </location>
</feature>
<gene>
    <name evidence="3" type="ORF">VHEMI00375</name>
</gene>
<feature type="region of interest" description="Disordered" evidence="2">
    <location>
        <begin position="1"/>
        <end position="176"/>
    </location>
</feature>
<organism evidence="3 4">
    <name type="scientific">[Torrubiella] hemipterigena</name>
    <dbReference type="NCBI Taxonomy" id="1531966"/>
    <lineage>
        <taxon>Eukaryota</taxon>
        <taxon>Fungi</taxon>
        <taxon>Dikarya</taxon>
        <taxon>Ascomycota</taxon>
        <taxon>Pezizomycotina</taxon>
        <taxon>Sordariomycetes</taxon>
        <taxon>Hypocreomycetidae</taxon>
        <taxon>Hypocreales</taxon>
        <taxon>Clavicipitaceae</taxon>
        <taxon>Clavicipitaceae incertae sedis</taxon>
        <taxon>'Torrubiella' clade</taxon>
    </lineage>
</organism>
<keyword evidence="1" id="KW-0175">Coiled coil</keyword>
<dbReference type="HOGENOM" id="CLU_021697_1_0_1"/>
<keyword evidence="4" id="KW-1185">Reference proteome</keyword>
<dbReference type="GO" id="GO:0000444">
    <property type="term" value="C:MIS12/MIND type complex"/>
    <property type="evidence" value="ECO:0007669"/>
    <property type="project" value="InterPro"/>
</dbReference>
<dbReference type="OrthoDB" id="3364649at2759"/>
<name>A0A0A1T4D3_9HYPO</name>
<dbReference type="EMBL" id="CDHN01000001">
    <property type="protein sequence ID" value="CEJ80174.1"/>
    <property type="molecule type" value="Genomic_DNA"/>
</dbReference>
<protein>
    <recommendedName>
        <fullName evidence="5">Kinetochore protein mis13</fullName>
    </recommendedName>
</protein>
<feature type="compositionally biased region" description="Basic and acidic residues" evidence="2">
    <location>
        <begin position="39"/>
        <end position="57"/>
    </location>
</feature>
<dbReference type="GO" id="GO:0007059">
    <property type="term" value="P:chromosome segregation"/>
    <property type="evidence" value="ECO:0007669"/>
    <property type="project" value="InterPro"/>
</dbReference>
<dbReference type="GO" id="GO:0051301">
    <property type="term" value="P:cell division"/>
    <property type="evidence" value="ECO:0007669"/>
    <property type="project" value="InterPro"/>
</dbReference>
<evidence type="ECO:0008006" key="5">
    <source>
        <dbReference type="Google" id="ProtNLM"/>
    </source>
</evidence>
<feature type="compositionally biased region" description="Low complexity" evidence="2">
    <location>
        <begin position="164"/>
        <end position="176"/>
    </location>
</feature>
<evidence type="ECO:0000313" key="3">
    <source>
        <dbReference type="EMBL" id="CEJ80174.1"/>
    </source>
</evidence>
<accession>A0A0A1T4D3</accession>
<feature type="compositionally biased region" description="Polar residues" evidence="2">
    <location>
        <begin position="79"/>
        <end position="92"/>
    </location>
</feature>
<dbReference type="Pfam" id="PF08202">
    <property type="entry name" value="MIS13"/>
    <property type="match status" value="1"/>
</dbReference>
<sequence length="443" mass="50090">MTTLVQVRKPLQAVSMSSNQPERKPGKRPPAPVDDSSDDDFKFERKTKKPKTDDSLVRKSMSGKAAAKAIGVETDDSFTEQPQPSRRQTTAQPFLDSSPDIQVAKRDQRKSSQRPENRHAGNKSRSRPPLDDDSFTETSQSTMVPLPLRDTPVINRNKEMRKQGGSSRRSSLTSRGRRASLLMDQGQASIPHREVDASVFYKHIQAYGWTEQQRMKQLLTWCGSRALPEKPPHDAPNRQSLLAARPIQDQILKGFGETADFSDWLSRDDSRPRKPLLLKPNPKNVELDQKMDDLEARIKRLQEEKQAWLSIRKPPVDQPSVFASDNDAIILPDFDLLDPEERKIRTYLASEMEPFASVRKSTDARIRKIQESLEFEVDQLADNVHKLEQRVLVASQEADKVLASSAVQLKAREEKEKTRAGTRAMPMMEVLRSLGKILPDGGA</sequence>
<dbReference type="PANTHER" id="PTHR14778:SF2">
    <property type="entry name" value="KINETOCHORE-ASSOCIATED PROTEIN DSN1 HOMOLOG"/>
    <property type="match status" value="1"/>
</dbReference>
<dbReference type="PANTHER" id="PTHR14778">
    <property type="entry name" value="KINETOCHORE-ASSOCIATED PROTEIN DSN1 HOMOLOG"/>
    <property type="match status" value="1"/>
</dbReference>
<reference evidence="3 4" key="1">
    <citation type="journal article" date="2015" name="Genome Announc.">
        <title>Draft Genome Sequence and Gene Annotation of the Entomopathogenic Fungus Verticillium hemipterigenum.</title>
        <authorList>
            <person name="Horn F."/>
            <person name="Habel A."/>
            <person name="Scharf D.H."/>
            <person name="Dworschak J."/>
            <person name="Brakhage A.A."/>
            <person name="Guthke R."/>
            <person name="Hertweck C."/>
            <person name="Linde J."/>
        </authorList>
    </citation>
    <scope>NUCLEOTIDE SEQUENCE [LARGE SCALE GENOMIC DNA]</scope>
</reference>
<dbReference type="InterPro" id="IPR013218">
    <property type="entry name" value="Dsn1/Mis13"/>
</dbReference>
<evidence type="ECO:0000256" key="2">
    <source>
        <dbReference type="SAM" id="MobiDB-lite"/>
    </source>
</evidence>
<proteinExistence type="predicted"/>
<evidence type="ECO:0000313" key="4">
    <source>
        <dbReference type="Proteomes" id="UP000039046"/>
    </source>
</evidence>